<keyword evidence="1" id="KW-0472">Membrane</keyword>
<evidence type="ECO:0000259" key="2">
    <source>
        <dbReference type="SMART" id="SM00387"/>
    </source>
</evidence>
<reference evidence="3 4" key="1">
    <citation type="submission" date="2018-12" db="EMBL/GenBank/DDBJ databases">
        <title>Lysinibacillus antri sp. nov., isolated from a cave soil.</title>
        <authorList>
            <person name="Narsing Rao M.P."/>
            <person name="Zhang H."/>
            <person name="Dong Z.-Y."/>
            <person name="Niu X.-K."/>
            <person name="Zhang K."/>
            <person name="Fang B.-Z."/>
            <person name="Kang Y.-Q."/>
            <person name="Xiao M."/>
            <person name="Li W.-J."/>
        </authorList>
    </citation>
    <scope>NUCLEOTIDE SEQUENCE [LARGE SCALE GENOMIC DNA]</scope>
    <source>
        <strain evidence="3 4">SYSU K30002</strain>
    </source>
</reference>
<proteinExistence type="predicted"/>
<dbReference type="CDD" id="cd18773">
    <property type="entry name" value="PDC1_HK_sensor"/>
    <property type="match status" value="1"/>
</dbReference>
<dbReference type="PANTHER" id="PTHR40448:SF1">
    <property type="entry name" value="TWO-COMPONENT SENSOR HISTIDINE KINASE"/>
    <property type="match status" value="1"/>
</dbReference>
<evidence type="ECO:0000256" key="1">
    <source>
        <dbReference type="SAM" id="Phobius"/>
    </source>
</evidence>
<feature type="transmembrane region" description="Helical" evidence="1">
    <location>
        <begin position="189"/>
        <end position="209"/>
    </location>
</feature>
<dbReference type="Pfam" id="PF14501">
    <property type="entry name" value="HATPase_c_5"/>
    <property type="match status" value="1"/>
</dbReference>
<dbReference type="SUPFAM" id="SSF103190">
    <property type="entry name" value="Sensory domain-like"/>
    <property type="match status" value="1"/>
</dbReference>
<keyword evidence="4" id="KW-1185">Reference proteome</keyword>
<dbReference type="InterPro" id="IPR036890">
    <property type="entry name" value="HATPase_C_sf"/>
</dbReference>
<dbReference type="AlphaFoldDB" id="A0A432LB71"/>
<dbReference type="GO" id="GO:0042802">
    <property type="term" value="F:identical protein binding"/>
    <property type="evidence" value="ECO:0007669"/>
    <property type="project" value="TreeGrafter"/>
</dbReference>
<dbReference type="PANTHER" id="PTHR40448">
    <property type="entry name" value="TWO-COMPONENT SENSOR HISTIDINE KINASE"/>
    <property type="match status" value="1"/>
</dbReference>
<feature type="domain" description="Histidine kinase/HSP90-like ATPase" evidence="2">
    <location>
        <begin position="321"/>
        <end position="433"/>
    </location>
</feature>
<organism evidence="3 4">
    <name type="scientific">Lysinibacillus antri</name>
    <dbReference type="NCBI Taxonomy" id="2498145"/>
    <lineage>
        <taxon>Bacteria</taxon>
        <taxon>Bacillati</taxon>
        <taxon>Bacillota</taxon>
        <taxon>Bacilli</taxon>
        <taxon>Bacillales</taxon>
        <taxon>Bacillaceae</taxon>
        <taxon>Lysinibacillus</taxon>
    </lineage>
</organism>
<dbReference type="SMART" id="SM00387">
    <property type="entry name" value="HATPase_c"/>
    <property type="match status" value="1"/>
</dbReference>
<keyword evidence="1" id="KW-1133">Transmembrane helix</keyword>
<dbReference type="InterPro" id="IPR039506">
    <property type="entry name" value="SPOB_a"/>
</dbReference>
<dbReference type="InterPro" id="IPR003594">
    <property type="entry name" value="HATPase_dom"/>
</dbReference>
<dbReference type="InterPro" id="IPR029151">
    <property type="entry name" value="Sensor-like_sf"/>
</dbReference>
<dbReference type="SUPFAM" id="SSF55874">
    <property type="entry name" value="ATPase domain of HSP90 chaperone/DNA topoisomerase II/histidine kinase"/>
    <property type="match status" value="1"/>
</dbReference>
<dbReference type="Gene3D" id="1.10.287.130">
    <property type="match status" value="1"/>
</dbReference>
<protein>
    <submittedName>
        <fullName evidence="3">GHKL domain-containing protein</fullName>
    </submittedName>
</protein>
<evidence type="ECO:0000313" key="3">
    <source>
        <dbReference type="EMBL" id="RUL52016.1"/>
    </source>
</evidence>
<name>A0A432LB71_9BACI</name>
<gene>
    <name evidence="3" type="ORF">EK386_10490</name>
</gene>
<accession>A0A432LB71</accession>
<dbReference type="Gene3D" id="3.30.565.10">
    <property type="entry name" value="Histidine kinase-like ATPase, C-terminal domain"/>
    <property type="match status" value="1"/>
</dbReference>
<evidence type="ECO:0000313" key="4">
    <source>
        <dbReference type="Proteomes" id="UP000287910"/>
    </source>
</evidence>
<keyword evidence="1" id="KW-0812">Transmembrane</keyword>
<sequence length="440" mass="49536">MKKSRLSILLILSTVLFIFFTMLGAHITSMRMQDTVEESIANHSLEVAKAIVQDFDIEAYENFLLKQEKNEHYWKIRRDLNAIREKIGALYVYTLAIDNPAISKTMIVGASGNFKIGDSCTVPKKYVEQAYYQNAPYVTEEILDPKYGSYLSVGVPIHNGSGQVIGYLGIDISAESISAIEETVMENNVMNFLINIIFILTIIVCFLLLQRWYQKKVSKEVGNTEDTYQAELKTLIASVSSLKHDYANHMQVLHGLLQIGKTNRALEYVTSLTNEIQMIEKLQLNVDHPGLAILLQTKKLATENYQIDMDLSISSNGFNQIKSIDLIKILSNLIDNAIDATLELPEEHRKIQINCHADETKYIFKVVNTCSSLVDNKVIFNQGFSTKAVEDGKIRGQGLFIVKEIVNSYNGTISLNSTAEQEVTAIVEIPIKGRDFTFKV</sequence>
<dbReference type="Proteomes" id="UP000287910">
    <property type="component" value="Unassembled WGS sequence"/>
</dbReference>
<dbReference type="Pfam" id="PF14689">
    <property type="entry name" value="SPOB_a"/>
    <property type="match status" value="1"/>
</dbReference>
<comment type="caution">
    <text evidence="3">The sequence shown here is derived from an EMBL/GenBank/DDBJ whole genome shotgun (WGS) entry which is preliminary data.</text>
</comment>
<dbReference type="EMBL" id="RYYR01000012">
    <property type="protein sequence ID" value="RUL52016.1"/>
    <property type="molecule type" value="Genomic_DNA"/>
</dbReference>
<dbReference type="InterPro" id="IPR032834">
    <property type="entry name" value="NatK-like_C"/>
</dbReference>